<evidence type="ECO:0000313" key="2">
    <source>
        <dbReference type="Proteomes" id="UP001367676"/>
    </source>
</evidence>
<proteinExistence type="predicted"/>
<evidence type="ECO:0000313" key="1">
    <source>
        <dbReference type="EMBL" id="KAK7573321.1"/>
    </source>
</evidence>
<sequence>MGDLATDHGQELAAARGSASESPSYFVADCLRDVRPDQFLSKLSSFQPFLLPASTLRGRILIALPPEATEYSLVSPRTYFLYSPSVSPVVGRKRYVSRAKDLHLHLDATDEVRPQFWADKGPVNSFRRAAQLSRVAVASAARGEFETRCAEITVAELRIETRPKSAMDLMSAAERKTLDIHRQRTRFAKHAVAAQF</sequence>
<dbReference type="Proteomes" id="UP001367676">
    <property type="component" value="Unassembled WGS sequence"/>
</dbReference>
<name>A0AAN9T5C4_9HEMI</name>
<accession>A0AAN9T5C4</accession>
<reference evidence="1 2" key="1">
    <citation type="submission" date="2024-03" db="EMBL/GenBank/DDBJ databases">
        <title>Adaptation during the transition from Ophiocordyceps entomopathogen to insect associate is accompanied by gene loss and intensified selection.</title>
        <authorList>
            <person name="Ward C.M."/>
            <person name="Onetto C.A."/>
            <person name="Borneman A.R."/>
        </authorList>
    </citation>
    <scope>NUCLEOTIDE SEQUENCE [LARGE SCALE GENOMIC DNA]</scope>
    <source>
        <strain evidence="1">AWRI1</strain>
        <tissue evidence="1">Single Adult Female</tissue>
    </source>
</reference>
<protein>
    <submittedName>
        <fullName evidence="1">Uncharacterized protein</fullName>
    </submittedName>
</protein>
<dbReference type="AlphaFoldDB" id="A0AAN9T5C4"/>
<keyword evidence="2" id="KW-1185">Reference proteome</keyword>
<comment type="caution">
    <text evidence="1">The sequence shown here is derived from an EMBL/GenBank/DDBJ whole genome shotgun (WGS) entry which is preliminary data.</text>
</comment>
<dbReference type="EMBL" id="JBBCAQ010000037">
    <property type="protein sequence ID" value="KAK7573321.1"/>
    <property type="molecule type" value="Genomic_DNA"/>
</dbReference>
<gene>
    <name evidence="1" type="ORF">V9T40_010512</name>
</gene>
<organism evidence="1 2">
    <name type="scientific">Parthenolecanium corni</name>
    <dbReference type="NCBI Taxonomy" id="536013"/>
    <lineage>
        <taxon>Eukaryota</taxon>
        <taxon>Metazoa</taxon>
        <taxon>Ecdysozoa</taxon>
        <taxon>Arthropoda</taxon>
        <taxon>Hexapoda</taxon>
        <taxon>Insecta</taxon>
        <taxon>Pterygota</taxon>
        <taxon>Neoptera</taxon>
        <taxon>Paraneoptera</taxon>
        <taxon>Hemiptera</taxon>
        <taxon>Sternorrhyncha</taxon>
        <taxon>Coccoidea</taxon>
        <taxon>Coccidae</taxon>
        <taxon>Parthenolecanium</taxon>
    </lineage>
</organism>